<reference evidence="3" key="1">
    <citation type="journal article" date="2019" name="Int. J. Syst. Evol. Microbiol.">
        <title>The Global Catalogue of Microorganisms (GCM) 10K type strain sequencing project: providing services to taxonomists for standard genome sequencing and annotation.</title>
        <authorList>
            <consortium name="The Broad Institute Genomics Platform"/>
            <consortium name="The Broad Institute Genome Sequencing Center for Infectious Disease"/>
            <person name="Wu L."/>
            <person name="Ma J."/>
        </authorList>
    </citation>
    <scope>NUCLEOTIDE SEQUENCE [LARGE SCALE GENOMIC DNA]</scope>
    <source>
        <strain evidence="3">JCM 17440</strain>
    </source>
</reference>
<sequence length="131" mass="14428">MSPKRGDRVTVPLQPTNGICASEQARRCAVGKICAASLWPTPGDASRSSEASRAPAPPQRQHRLRGDLATRRHNGHELEQWEYEVTSGGRVRYVIDDDARVVWVIYASPRLATPRTPTADSGYPRAVRQPG</sequence>
<dbReference type="EMBL" id="BAABAS010000005">
    <property type="protein sequence ID" value="GAA4230470.1"/>
    <property type="molecule type" value="Genomic_DNA"/>
</dbReference>
<organism evidence="2 3">
    <name type="scientific">Actinomadura meridiana</name>
    <dbReference type="NCBI Taxonomy" id="559626"/>
    <lineage>
        <taxon>Bacteria</taxon>
        <taxon>Bacillati</taxon>
        <taxon>Actinomycetota</taxon>
        <taxon>Actinomycetes</taxon>
        <taxon>Streptosporangiales</taxon>
        <taxon>Thermomonosporaceae</taxon>
        <taxon>Actinomadura</taxon>
    </lineage>
</organism>
<evidence type="ECO:0000313" key="2">
    <source>
        <dbReference type="EMBL" id="GAA4230470.1"/>
    </source>
</evidence>
<evidence type="ECO:0000256" key="1">
    <source>
        <dbReference type="SAM" id="MobiDB-lite"/>
    </source>
</evidence>
<proteinExistence type="predicted"/>
<name>A0ABP8BYI3_9ACTN</name>
<dbReference type="Proteomes" id="UP001501710">
    <property type="component" value="Unassembled WGS sequence"/>
</dbReference>
<feature type="compositionally biased region" description="Low complexity" evidence="1">
    <location>
        <begin position="45"/>
        <end position="54"/>
    </location>
</feature>
<feature type="region of interest" description="Disordered" evidence="1">
    <location>
        <begin position="39"/>
        <end position="65"/>
    </location>
</feature>
<evidence type="ECO:0000313" key="3">
    <source>
        <dbReference type="Proteomes" id="UP001501710"/>
    </source>
</evidence>
<keyword evidence="3" id="KW-1185">Reference proteome</keyword>
<protein>
    <submittedName>
        <fullName evidence="2">Uncharacterized protein</fullName>
    </submittedName>
</protein>
<feature type="region of interest" description="Disordered" evidence="1">
    <location>
        <begin position="112"/>
        <end position="131"/>
    </location>
</feature>
<accession>A0ABP8BYI3</accession>
<comment type="caution">
    <text evidence="2">The sequence shown here is derived from an EMBL/GenBank/DDBJ whole genome shotgun (WGS) entry which is preliminary data.</text>
</comment>
<gene>
    <name evidence="2" type="ORF">GCM10022254_25370</name>
</gene>